<name>A0AAN7BIQ5_9PEZI</name>
<accession>A0AAN7BIQ5</accession>
<evidence type="ECO:0000256" key="1">
    <source>
        <dbReference type="ARBA" id="ARBA00023242"/>
    </source>
</evidence>
<evidence type="ECO:0000256" key="2">
    <source>
        <dbReference type="SAM" id="MobiDB-lite"/>
    </source>
</evidence>
<dbReference type="EMBL" id="MU865406">
    <property type="protein sequence ID" value="KAK4224018.1"/>
    <property type="molecule type" value="Genomic_DNA"/>
</dbReference>
<reference evidence="3" key="2">
    <citation type="submission" date="2023-05" db="EMBL/GenBank/DDBJ databases">
        <authorList>
            <consortium name="Lawrence Berkeley National Laboratory"/>
            <person name="Steindorff A."/>
            <person name="Hensen N."/>
            <person name="Bonometti L."/>
            <person name="Westerberg I."/>
            <person name="Brannstrom I.O."/>
            <person name="Guillou S."/>
            <person name="Cros-Aarteil S."/>
            <person name="Calhoun S."/>
            <person name="Haridas S."/>
            <person name="Kuo A."/>
            <person name="Mondo S."/>
            <person name="Pangilinan J."/>
            <person name="Riley R."/>
            <person name="Labutti K."/>
            <person name="Andreopoulos B."/>
            <person name="Lipzen A."/>
            <person name="Chen C."/>
            <person name="Yanf M."/>
            <person name="Daum C."/>
            <person name="Ng V."/>
            <person name="Clum A."/>
            <person name="Ohm R."/>
            <person name="Martin F."/>
            <person name="Silar P."/>
            <person name="Natvig D."/>
            <person name="Lalanne C."/>
            <person name="Gautier V."/>
            <person name="Ament-Velasquez S.L."/>
            <person name="Kruys A."/>
            <person name="Hutchinson M.I."/>
            <person name="Powell A.J."/>
            <person name="Barry K."/>
            <person name="Miller A.N."/>
            <person name="Grigoriev I.V."/>
            <person name="Debuchy R."/>
            <person name="Gladieux P."/>
            <person name="Thoren M.H."/>
            <person name="Johannesson H."/>
        </authorList>
    </citation>
    <scope>NUCLEOTIDE SEQUENCE</scope>
    <source>
        <strain evidence="3">CBS 990.96</strain>
    </source>
</reference>
<evidence type="ECO:0000313" key="4">
    <source>
        <dbReference type="Proteomes" id="UP001301958"/>
    </source>
</evidence>
<keyword evidence="1" id="KW-0539">Nucleus</keyword>
<keyword evidence="4" id="KW-1185">Reference proteome</keyword>
<feature type="compositionally biased region" description="Polar residues" evidence="2">
    <location>
        <begin position="102"/>
        <end position="113"/>
    </location>
</feature>
<evidence type="ECO:0000313" key="3">
    <source>
        <dbReference type="EMBL" id="KAK4224018.1"/>
    </source>
</evidence>
<comment type="caution">
    <text evidence="3">The sequence shown here is derived from an EMBL/GenBank/DDBJ whole genome shotgun (WGS) entry which is preliminary data.</text>
</comment>
<dbReference type="PANTHER" id="PTHR37540:SF5">
    <property type="entry name" value="TRANSCRIPTION FACTOR DOMAIN-CONTAINING PROTEIN"/>
    <property type="match status" value="1"/>
</dbReference>
<feature type="compositionally biased region" description="Basic and acidic residues" evidence="2">
    <location>
        <begin position="44"/>
        <end position="58"/>
    </location>
</feature>
<dbReference type="Pfam" id="PF11951">
    <property type="entry name" value="Fungal_trans_2"/>
    <property type="match status" value="1"/>
</dbReference>
<dbReference type="InterPro" id="IPR021858">
    <property type="entry name" value="Fun_TF"/>
</dbReference>
<sequence length="665" mass="73450">MPEFLFVNPGNKSQSGHKISTSARAFVIRKARATQPWSTKRLKPRAEENLNGEGRADPRLINSTEGVETATVERPAPLPGPPPKSSKPSGVVKNRKAAAPKNSINKRGGNSLSAEAIPPQKETPATQCPQCGHAAINGAAACICQSAGATMVSTARQLSGRLDPFGSLAVEMNERDTTLLAYFTTAINPTLTPLPPSQSDLTQKLWVTISFSHRAFMHSTLCLASLQLAVAQPHQSPVLLERFMHHRVQTIKHIQSALSDPTTALSDENIATVFQMLCIEENLFLHADGDSLSQNPAWKHLSPDKSQREAHLEGLKRMLSLRGGVEALKEMRGLQAFVIRWVCTSLGCRLVFSLPKPRESTGGKYLYKPENKNEWDAAHLDDVTFAASKLLPRGLLNKLYDYPACSPFFHGISIMAEGCEGVGMRKELVEYVKTVDCLMKDAMSWFFSRDQYRTWDALDMQNLLSIGMGELIRWYLENEAGLSAAENVTAMGLFIFIFVVGNGAHAACSPLPGVMPRMRQHFRDSALIRTLQAAGIETWVGFLLLIASSQNPASGDYFFRYNIEMLAARDPPVRTFDDYKATLLAGVWTPVMEPNAMKGWEELQGPLEMVRGEGVVDFELLKTLKRPRPKDAHVKPTIPMSNPYATSHMKKVFSPEKENIPVDVV</sequence>
<feature type="region of interest" description="Disordered" evidence="2">
    <location>
        <begin position="33"/>
        <end position="125"/>
    </location>
</feature>
<organism evidence="3 4">
    <name type="scientific">Podospora fimiseda</name>
    <dbReference type="NCBI Taxonomy" id="252190"/>
    <lineage>
        <taxon>Eukaryota</taxon>
        <taxon>Fungi</taxon>
        <taxon>Dikarya</taxon>
        <taxon>Ascomycota</taxon>
        <taxon>Pezizomycotina</taxon>
        <taxon>Sordariomycetes</taxon>
        <taxon>Sordariomycetidae</taxon>
        <taxon>Sordariales</taxon>
        <taxon>Podosporaceae</taxon>
        <taxon>Podospora</taxon>
    </lineage>
</organism>
<dbReference type="PANTHER" id="PTHR37540">
    <property type="entry name" value="TRANSCRIPTION FACTOR (ACR-2), PUTATIVE-RELATED-RELATED"/>
    <property type="match status" value="1"/>
</dbReference>
<protein>
    <submittedName>
        <fullName evidence="3">Uncharacterized protein</fullName>
    </submittedName>
</protein>
<dbReference type="AlphaFoldDB" id="A0AAN7BIQ5"/>
<proteinExistence type="predicted"/>
<gene>
    <name evidence="3" type="ORF">QBC38DRAFT_424312</name>
</gene>
<dbReference type="Proteomes" id="UP001301958">
    <property type="component" value="Unassembled WGS sequence"/>
</dbReference>
<reference evidence="3" key="1">
    <citation type="journal article" date="2023" name="Mol. Phylogenet. Evol.">
        <title>Genome-scale phylogeny and comparative genomics of the fungal order Sordariales.</title>
        <authorList>
            <person name="Hensen N."/>
            <person name="Bonometti L."/>
            <person name="Westerberg I."/>
            <person name="Brannstrom I.O."/>
            <person name="Guillou S."/>
            <person name="Cros-Aarteil S."/>
            <person name="Calhoun S."/>
            <person name="Haridas S."/>
            <person name="Kuo A."/>
            <person name="Mondo S."/>
            <person name="Pangilinan J."/>
            <person name="Riley R."/>
            <person name="LaButti K."/>
            <person name="Andreopoulos B."/>
            <person name="Lipzen A."/>
            <person name="Chen C."/>
            <person name="Yan M."/>
            <person name="Daum C."/>
            <person name="Ng V."/>
            <person name="Clum A."/>
            <person name="Steindorff A."/>
            <person name="Ohm R.A."/>
            <person name="Martin F."/>
            <person name="Silar P."/>
            <person name="Natvig D.O."/>
            <person name="Lalanne C."/>
            <person name="Gautier V."/>
            <person name="Ament-Velasquez S.L."/>
            <person name="Kruys A."/>
            <person name="Hutchinson M.I."/>
            <person name="Powell A.J."/>
            <person name="Barry K."/>
            <person name="Miller A.N."/>
            <person name="Grigoriev I.V."/>
            <person name="Debuchy R."/>
            <person name="Gladieux P."/>
            <person name="Hiltunen Thoren M."/>
            <person name="Johannesson H."/>
        </authorList>
    </citation>
    <scope>NUCLEOTIDE SEQUENCE</scope>
    <source>
        <strain evidence="3">CBS 990.96</strain>
    </source>
</reference>
<feature type="compositionally biased region" description="Pro residues" evidence="2">
    <location>
        <begin position="76"/>
        <end position="85"/>
    </location>
</feature>